<accession>A0A4S5E351</accession>
<gene>
    <name evidence="2" type="ORF">E8P82_11205</name>
</gene>
<evidence type="ECO:0000256" key="1">
    <source>
        <dbReference type="SAM" id="MobiDB-lite"/>
    </source>
</evidence>
<dbReference type="Proteomes" id="UP000305233">
    <property type="component" value="Unassembled WGS sequence"/>
</dbReference>
<dbReference type="EMBL" id="SSWH01000009">
    <property type="protein sequence ID" value="THJ65844.1"/>
    <property type="molecule type" value="Genomic_DNA"/>
</dbReference>
<dbReference type="PROSITE" id="PS51257">
    <property type="entry name" value="PROKAR_LIPOPROTEIN"/>
    <property type="match status" value="1"/>
</dbReference>
<comment type="caution">
    <text evidence="2">The sequence shown here is derived from an EMBL/GenBank/DDBJ whole genome shotgun (WGS) entry which is preliminary data.</text>
</comment>
<evidence type="ECO:0000313" key="2">
    <source>
        <dbReference type="EMBL" id="THJ65844.1"/>
    </source>
</evidence>
<dbReference type="RefSeq" id="WP_136454946.1">
    <property type="nucleotide sequence ID" value="NZ_SSWH01000009.1"/>
</dbReference>
<organism evidence="2 3">
    <name type="scientific">Arthrobacter echini</name>
    <dbReference type="NCBI Taxonomy" id="1529066"/>
    <lineage>
        <taxon>Bacteria</taxon>
        <taxon>Bacillati</taxon>
        <taxon>Actinomycetota</taxon>
        <taxon>Actinomycetes</taxon>
        <taxon>Micrococcales</taxon>
        <taxon>Micrococcaceae</taxon>
        <taxon>Arthrobacter</taxon>
    </lineage>
</organism>
<protein>
    <recommendedName>
        <fullName evidence="4">Lipoprotein</fullName>
    </recommendedName>
</protein>
<evidence type="ECO:0000313" key="3">
    <source>
        <dbReference type="Proteomes" id="UP000305233"/>
    </source>
</evidence>
<dbReference type="AlphaFoldDB" id="A0A4S5E351"/>
<reference evidence="2 3" key="1">
    <citation type="submission" date="2019-04" db="EMBL/GenBank/DDBJ databases">
        <authorList>
            <person name="Liu Q."/>
            <person name="Xin Y.-H."/>
        </authorList>
    </citation>
    <scope>NUCLEOTIDE SEQUENCE [LARGE SCALE GENOMIC DNA]</scope>
    <source>
        <strain evidence="2 3">AM23</strain>
    </source>
</reference>
<evidence type="ECO:0008006" key="4">
    <source>
        <dbReference type="Google" id="ProtNLM"/>
    </source>
</evidence>
<keyword evidence="3" id="KW-1185">Reference proteome</keyword>
<feature type="region of interest" description="Disordered" evidence="1">
    <location>
        <begin position="36"/>
        <end position="69"/>
    </location>
</feature>
<dbReference type="OrthoDB" id="4951285at2"/>
<sequence>MRLLYSVAGLCVVAVSLTGCSRESTTPAETMLTMPAHVHPSPEATGSPRGERNRPAGADQDGIRSTGDAEASGHCVLVAGGLSTATLAPLSLRAGADRQQLMELEQQLLELRDKLPADLHDDFTTLAHSAEAPPSGSGTFDEKAFREAMEPVEDWLEHHCTRH</sequence>
<name>A0A4S5E351_9MICC</name>
<proteinExistence type="predicted"/>